<dbReference type="RefSeq" id="WP_015903870.1">
    <property type="nucleotide sequence ID" value="NC_012108.1"/>
</dbReference>
<dbReference type="GO" id="GO:0005975">
    <property type="term" value="P:carbohydrate metabolic process"/>
    <property type="evidence" value="ECO:0007669"/>
    <property type="project" value="InterPro"/>
</dbReference>
<protein>
    <recommendedName>
        <fullName evidence="3">NodB homology domain-containing protein</fullName>
    </recommendedName>
</protein>
<organism evidence="1 2">
    <name type="scientific">Desulforapulum autotrophicum (strain ATCC 43914 / DSM 3382 / VKM B-1955 / HRM2)</name>
    <name type="common">Desulfobacterium autotrophicum</name>
    <dbReference type="NCBI Taxonomy" id="177437"/>
    <lineage>
        <taxon>Bacteria</taxon>
        <taxon>Pseudomonadati</taxon>
        <taxon>Thermodesulfobacteriota</taxon>
        <taxon>Desulfobacteria</taxon>
        <taxon>Desulfobacterales</taxon>
        <taxon>Desulfobacteraceae</taxon>
        <taxon>Desulforapulum</taxon>
    </lineage>
</organism>
<reference evidence="1 2" key="1">
    <citation type="journal article" date="2009" name="Environ. Microbiol.">
        <title>Genome sequence of Desulfobacterium autotrophicum HRM2, a marine sulfate reducer oxidizing organic carbon completely to carbon dioxide.</title>
        <authorList>
            <person name="Strittmatter A.W."/>
            <person name="Liesegang H."/>
            <person name="Rabus R."/>
            <person name="Decker I."/>
            <person name="Amann J."/>
            <person name="Andres S."/>
            <person name="Henne A."/>
            <person name="Fricke W.F."/>
            <person name="Martinez-Arias R."/>
            <person name="Bartels D."/>
            <person name="Goesmann A."/>
            <person name="Krause L."/>
            <person name="Puehler A."/>
            <person name="Klenk H.P."/>
            <person name="Richter M."/>
            <person name="Schuler M."/>
            <person name="Gloeckner F.O."/>
            <person name="Meyerdierks A."/>
            <person name="Gottschalk G."/>
            <person name="Amann R."/>
        </authorList>
    </citation>
    <scope>NUCLEOTIDE SEQUENCE [LARGE SCALE GENOMIC DNA]</scope>
    <source>
        <strain evidence="2">ATCC 43914 / DSM 3382 / HRM2</strain>
    </source>
</reference>
<dbReference type="eggNOG" id="COG0726">
    <property type="taxonomic scope" value="Bacteria"/>
</dbReference>
<keyword evidence="2" id="KW-1185">Reference proteome</keyword>
<gene>
    <name evidence="1" type="ordered locus">HRM2_19910</name>
</gene>
<name>C0QCL5_DESAH</name>
<dbReference type="AlphaFoldDB" id="C0QCL5"/>
<dbReference type="OrthoDB" id="234107at2"/>
<proteinExistence type="predicted"/>
<dbReference type="Gene3D" id="3.20.20.370">
    <property type="entry name" value="Glycoside hydrolase/deacetylase"/>
    <property type="match status" value="1"/>
</dbReference>
<dbReference type="STRING" id="177437.HRM2_19910"/>
<dbReference type="Proteomes" id="UP000000442">
    <property type="component" value="Chromosome"/>
</dbReference>
<evidence type="ECO:0000313" key="1">
    <source>
        <dbReference type="EMBL" id="ACN15092.1"/>
    </source>
</evidence>
<accession>C0QCL5</accession>
<dbReference type="InterPro" id="IPR011330">
    <property type="entry name" value="Glyco_hydro/deAcase_b/a-brl"/>
</dbReference>
<evidence type="ECO:0000313" key="2">
    <source>
        <dbReference type="Proteomes" id="UP000000442"/>
    </source>
</evidence>
<evidence type="ECO:0008006" key="3">
    <source>
        <dbReference type="Google" id="ProtNLM"/>
    </source>
</evidence>
<dbReference type="HOGENOM" id="CLU_531695_0_0_7"/>
<dbReference type="KEGG" id="dat:HRM2_19910"/>
<sequence length="538" mass="61852">MPNKNSKNTLQLDLSVLLLKMDPAWISFLDAEGISWATVNSDDLIKNHTASVFVLPKGTPKSIAENCYALALKGACLICEPDTEPVMHLDEIHYCKMPYDDQNFCGLEDKNNSRAIRVKRGKLGQGTVFCLPFCLRPLWESWGRARRFVNVGNGQLIYEEMSAIVKKNVRRVVIEIIKQAFFRQGLPFTHKWYFPGKNRSVLCFRGDADGGPKENFKCWLDAVRPFSTSTSVFFCTSKYTHKKDLIVAAANAGLEVGSHNHWHIVFPDRFTNSKSLIRAETVLNSADQHPTGFVAPAFFWHPSLYHLLEQRGYLYASSFRVNHDGIPYFPVVNGRIGKVLEIPYHCLGDRFPVSNIPLDGEISRRFFETLIKKKYSAGEPMFLYGHPDIKGRMGTSPELVRFILETAMSYSDVKPLQLSPYAKWWRQRTDLKVESFYDVKSSRVGFRNESRLSPKLPDLMVRVEFPNGESYLADPNLYAPKGLPRDEMVTFSPLYLPNAYDVGEVVYKRPDLITPWHSWRNRRMIRRFAEAYWQVYRS</sequence>
<dbReference type="EMBL" id="CP001087">
    <property type="protein sequence ID" value="ACN15092.1"/>
    <property type="molecule type" value="Genomic_DNA"/>
</dbReference>
<dbReference type="SUPFAM" id="SSF88713">
    <property type="entry name" value="Glycoside hydrolase/deacetylase"/>
    <property type="match status" value="1"/>
</dbReference>